<evidence type="ECO:0000313" key="2">
    <source>
        <dbReference type="Proteomes" id="UP000257039"/>
    </source>
</evidence>
<dbReference type="SUPFAM" id="SSF53850">
    <property type="entry name" value="Periplasmic binding protein-like II"/>
    <property type="match status" value="1"/>
</dbReference>
<organism evidence="1 2">
    <name type="scientific">Zooshikella ganghwensis</name>
    <dbReference type="NCBI Taxonomy" id="202772"/>
    <lineage>
        <taxon>Bacteria</taxon>
        <taxon>Pseudomonadati</taxon>
        <taxon>Pseudomonadota</taxon>
        <taxon>Gammaproteobacteria</taxon>
        <taxon>Oceanospirillales</taxon>
        <taxon>Zooshikellaceae</taxon>
        <taxon>Zooshikella</taxon>
    </lineage>
</organism>
<reference evidence="1 2" key="1">
    <citation type="submission" date="2017-04" db="EMBL/GenBank/DDBJ databases">
        <title>Draft genome sequence of Zooshikella ganghwensis VG4 isolated from Red Sea sediments.</title>
        <authorList>
            <person name="Rehman Z."/>
            <person name="Alam I."/>
            <person name="Kamau A."/>
            <person name="Bajic V."/>
            <person name="Leiknes T."/>
        </authorList>
    </citation>
    <scope>NUCLEOTIDE SEQUENCE [LARGE SCALE GENOMIC DNA]</scope>
    <source>
        <strain evidence="1 2">VG4</strain>
    </source>
</reference>
<protein>
    <submittedName>
        <fullName evidence="1">Uncharacterized protein</fullName>
    </submittedName>
</protein>
<dbReference type="Gene3D" id="3.40.190.10">
    <property type="entry name" value="Periplasmic binding protein-like II"/>
    <property type="match status" value="2"/>
</dbReference>
<accession>A0A4P9VNY6</accession>
<dbReference type="Proteomes" id="UP000257039">
    <property type="component" value="Unassembled WGS sequence"/>
</dbReference>
<keyword evidence="2" id="KW-1185">Reference proteome</keyword>
<gene>
    <name evidence="1" type="ORF">B9G39_18020</name>
</gene>
<evidence type="ECO:0000313" key="1">
    <source>
        <dbReference type="EMBL" id="RDH45185.1"/>
    </source>
</evidence>
<sequence>MENGKIALVRCEDSSRYTSESMINNTTVKVVVNPGGTNERFVKSRLLKSNVINAKDNFVPFGMLLNKQADVMVTDLIEGRYQSRLHKNKLCVANDQPFSGTESYKVYMVQKDSKMLLTKVNDWLSAVDVNALKRKWKIDP</sequence>
<dbReference type="EMBL" id="NDXW01000001">
    <property type="protein sequence ID" value="RDH45185.1"/>
    <property type="molecule type" value="Genomic_DNA"/>
</dbReference>
<dbReference type="AlphaFoldDB" id="A0A4P9VNY6"/>
<proteinExistence type="predicted"/>
<name>A0A4P9VNY6_9GAMM</name>
<comment type="caution">
    <text evidence="1">The sequence shown here is derived from an EMBL/GenBank/DDBJ whole genome shotgun (WGS) entry which is preliminary data.</text>
</comment>